<keyword evidence="1" id="KW-0732">Signal</keyword>
<dbReference type="EMBL" id="LVXG01000012">
    <property type="protein sequence ID" value="OQP50980.1"/>
    <property type="molecule type" value="Genomic_DNA"/>
</dbReference>
<comment type="caution">
    <text evidence="2">The sequence shown here is derived from an EMBL/GenBank/DDBJ whole genome shotgun (WGS) entry which is preliminary data.</text>
</comment>
<dbReference type="AlphaFoldDB" id="A0A1V9EXY2"/>
<name>A0A1V9EXY2_9BACT</name>
<sequence length="356" mass="39623">MKTRIDLLLGLLFCSFLSIATQGQTITGAWKGRIGSAHTELKLIKKGDSLLGTSYYYTSRSNYIRYAVKGYFDPNNNSVVWWDDAVLEDRLSGNLFGGGDKGAMLSVADFNCPGEMTMLLDGASTERDNKNKPKGTVALQKITNSGFHDEWDFVIENYIYGANDPEIIDSIARLHLAKTEVPEEKEITESTYQSSAVKPVEKEKPAIVVTAPPIVEKKTPTPATTAQQKYTSREKKLATVIPITGDSIELRFYDNAVVDGDSIAVFLNDKMLFEHVRLNNKPYSMTISVNDLGEDNEMVMVAENLGTIPPNTSLMVAIVDGKRYEARLESTENSSALIRFIRQKKKVGRERPTLIF</sequence>
<proteinExistence type="predicted"/>
<dbReference type="STRING" id="354355.SAMN05660816_00152"/>
<evidence type="ECO:0000313" key="2">
    <source>
        <dbReference type="EMBL" id="OQP50980.1"/>
    </source>
</evidence>
<dbReference type="RefSeq" id="WP_081199571.1">
    <property type="nucleotide sequence ID" value="NZ_FOCZ01000001.1"/>
</dbReference>
<dbReference type="OrthoDB" id="639821at2"/>
<organism evidence="2 3">
    <name type="scientific">Niastella yeongjuensis</name>
    <dbReference type="NCBI Taxonomy" id="354355"/>
    <lineage>
        <taxon>Bacteria</taxon>
        <taxon>Pseudomonadati</taxon>
        <taxon>Bacteroidota</taxon>
        <taxon>Chitinophagia</taxon>
        <taxon>Chitinophagales</taxon>
        <taxon>Chitinophagaceae</taxon>
        <taxon>Niastella</taxon>
    </lineage>
</organism>
<dbReference type="Proteomes" id="UP000192610">
    <property type="component" value="Unassembled WGS sequence"/>
</dbReference>
<gene>
    <name evidence="2" type="ORF">A4H97_03925</name>
</gene>
<reference evidence="3" key="1">
    <citation type="submission" date="2016-04" db="EMBL/GenBank/DDBJ databases">
        <authorList>
            <person name="Chen L."/>
            <person name="Zhuang W."/>
            <person name="Wang G."/>
        </authorList>
    </citation>
    <scope>NUCLEOTIDE SEQUENCE [LARGE SCALE GENOMIC DNA]</scope>
    <source>
        <strain evidence="3">17621</strain>
    </source>
</reference>
<accession>A0A1V9EXY2</accession>
<protein>
    <recommendedName>
        <fullName evidence="4">DUF4488 domain-containing protein</fullName>
    </recommendedName>
</protein>
<keyword evidence="3" id="KW-1185">Reference proteome</keyword>
<feature type="chain" id="PRO_5010729765" description="DUF4488 domain-containing protein" evidence="1">
    <location>
        <begin position="21"/>
        <end position="356"/>
    </location>
</feature>
<feature type="signal peptide" evidence="1">
    <location>
        <begin position="1"/>
        <end position="20"/>
    </location>
</feature>
<evidence type="ECO:0000256" key="1">
    <source>
        <dbReference type="SAM" id="SignalP"/>
    </source>
</evidence>
<evidence type="ECO:0008006" key="4">
    <source>
        <dbReference type="Google" id="ProtNLM"/>
    </source>
</evidence>
<evidence type="ECO:0000313" key="3">
    <source>
        <dbReference type="Proteomes" id="UP000192610"/>
    </source>
</evidence>